<evidence type="ECO:0000313" key="2">
    <source>
        <dbReference type="Proteomes" id="UP000280036"/>
    </source>
</evidence>
<accession>A0A3P8MEQ6</accession>
<dbReference type="Proteomes" id="UP000280036">
    <property type="component" value="Unassembled WGS sequence"/>
</dbReference>
<dbReference type="RefSeq" id="WP_318024403.1">
    <property type="nucleotide sequence ID" value="NZ_UZVY01000001.1"/>
</dbReference>
<protein>
    <submittedName>
        <fullName evidence="1">Uncharacterized protein</fullName>
    </submittedName>
</protein>
<reference evidence="1 2" key="1">
    <citation type="submission" date="2018-12" db="EMBL/GenBank/DDBJ databases">
        <authorList>
            <consortium name="Pathogen Informatics"/>
        </authorList>
    </citation>
    <scope>NUCLEOTIDE SEQUENCE [LARGE SCALE GENOMIC DNA]</scope>
    <source>
        <strain evidence="1 2">NCTC10126</strain>
    </source>
</reference>
<dbReference type="EMBL" id="UZVY01000001">
    <property type="protein sequence ID" value="VDR42136.1"/>
    <property type="molecule type" value="Genomic_DNA"/>
</dbReference>
<dbReference type="AlphaFoldDB" id="A0A3P8MEQ6"/>
<proteinExistence type="predicted"/>
<name>A0A3P8MEQ6_9BACT</name>
<organism evidence="1 2">
    <name type="scientific">Mycoplasmopsis caviae</name>
    <dbReference type="NCBI Taxonomy" id="55603"/>
    <lineage>
        <taxon>Bacteria</taxon>
        <taxon>Bacillati</taxon>
        <taxon>Mycoplasmatota</taxon>
        <taxon>Mycoplasmoidales</taxon>
        <taxon>Metamycoplasmataceae</taxon>
        <taxon>Mycoplasmopsis</taxon>
    </lineage>
</organism>
<sequence length="43" mass="5012">MEVDTYWEISRVNGTENLFTYSLQYAYDVARPPRATLPTNIKS</sequence>
<evidence type="ECO:0000313" key="1">
    <source>
        <dbReference type="EMBL" id="VDR42136.1"/>
    </source>
</evidence>
<gene>
    <name evidence="1" type="ORF">NCTC10126_00636</name>
</gene>